<keyword evidence="6 7" id="KW-0472">Membrane</keyword>
<organism evidence="8 9">
    <name type="scientific">Gibbsiella quercinecans</name>
    <dbReference type="NCBI Taxonomy" id="929813"/>
    <lineage>
        <taxon>Bacteria</taxon>
        <taxon>Pseudomonadati</taxon>
        <taxon>Pseudomonadota</taxon>
        <taxon>Gammaproteobacteria</taxon>
        <taxon>Enterobacterales</taxon>
        <taxon>Yersiniaceae</taxon>
        <taxon>Gibbsiella</taxon>
    </lineage>
</organism>
<dbReference type="CDD" id="cd06579">
    <property type="entry name" value="TM_PBP1_transp_AraH_like"/>
    <property type="match status" value="1"/>
</dbReference>
<evidence type="ECO:0000256" key="2">
    <source>
        <dbReference type="ARBA" id="ARBA00007942"/>
    </source>
</evidence>
<comment type="subcellular location">
    <subcellularLocation>
        <location evidence="1">Cell inner membrane</location>
        <topology evidence="1">Multi-pass membrane protein</topology>
    </subcellularLocation>
</comment>
<evidence type="ECO:0000256" key="5">
    <source>
        <dbReference type="ARBA" id="ARBA00022989"/>
    </source>
</evidence>
<feature type="transmembrane region" description="Helical" evidence="7">
    <location>
        <begin position="178"/>
        <end position="200"/>
    </location>
</feature>
<comment type="similarity">
    <text evidence="2">Belongs to the binding-protein-dependent transport system permease family. AraH/RbsC subfamily.</text>
</comment>
<keyword evidence="9" id="KW-1185">Reference proteome</keyword>
<keyword evidence="5 7" id="KW-1133">Transmembrane helix</keyword>
<dbReference type="EMBL" id="CP014136">
    <property type="protein sequence ID" value="ATA18447.1"/>
    <property type="molecule type" value="Genomic_DNA"/>
</dbReference>
<dbReference type="Proteomes" id="UP000217182">
    <property type="component" value="Chromosome"/>
</dbReference>
<dbReference type="OrthoDB" id="5422926at2"/>
<sequence length="338" mass="35728">MKINRTEPLVLAAANPAQSKKRLDAVSFDTLKRYLPILTLAILVMLVSLYNPDFLLLNNLFQLLQDASTLFIMALGMTFVIYIGGIDLSAQSIASMSTVVLVVLLTQIGILALPVALLGGALFGCISGWVHTRFKISSFITTLAIGGVAYATGQVLSGQRAFYIPADIRNETVGWMTGTLFSLPNEIVIATVLLLGALFVERRTTLGRQMKAIGAGEAAAWASGVKVMKVKIITFAIAGAFSAFAGILLAARLSGASPTMADQFLLPAIVAVLLGGTPLTGGVGGVLNTLIGTLIVAVIRTSMTYLNVEAQAQQIFFGALMIVAIAFTIDRSKMITVK</sequence>
<feature type="transmembrane region" description="Helical" evidence="7">
    <location>
        <begin position="136"/>
        <end position="157"/>
    </location>
</feature>
<feature type="transmembrane region" description="Helical" evidence="7">
    <location>
        <begin position="310"/>
        <end position="329"/>
    </location>
</feature>
<accession>A0A250AX05</accession>
<dbReference type="PANTHER" id="PTHR32196">
    <property type="entry name" value="ABC TRANSPORTER PERMEASE PROTEIN YPHD-RELATED-RELATED"/>
    <property type="match status" value="1"/>
</dbReference>
<feature type="transmembrane region" description="Helical" evidence="7">
    <location>
        <begin position="70"/>
        <end position="88"/>
    </location>
</feature>
<evidence type="ECO:0000256" key="7">
    <source>
        <dbReference type="SAM" id="Phobius"/>
    </source>
</evidence>
<keyword evidence="3" id="KW-1003">Cell membrane</keyword>
<proteinExistence type="inferred from homology"/>
<feature type="transmembrane region" description="Helical" evidence="7">
    <location>
        <begin position="31"/>
        <end position="50"/>
    </location>
</feature>
<evidence type="ECO:0000256" key="4">
    <source>
        <dbReference type="ARBA" id="ARBA00022692"/>
    </source>
</evidence>
<dbReference type="GO" id="GO:0005886">
    <property type="term" value="C:plasma membrane"/>
    <property type="evidence" value="ECO:0007669"/>
    <property type="project" value="UniProtKB-SubCell"/>
</dbReference>
<evidence type="ECO:0000256" key="1">
    <source>
        <dbReference type="ARBA" id="ARBA00004429"/>
    </source>
</evidence>
<gene>
    <name evidence="8" type="ORF">AWC35_03295</name>
</gene>
<dbReference type="Pfam" id="PF02653">
    <property type="entry name" value="BPD_transp_2"/>
    <property type="match status" value="1"/>
</dbReference>
<dbReference type="InterPro" id="IPR001851">
    <property type="entry name" value="ABC_transp_permease"/>
</dbReference>
<dbReference type="GO" id="GO:0022857">
    <property type="term" value="F:transmembrane transporter activity"/>
    <property type="evidence" value="ECO:0007669"/>
    <property type="project" value="InterPro"/>
</dbReference>
<dbReference type="RefSeq" id="WP_095845043.1">
    <property type="nucleotide sequence ID" value="NZ_CP014136.1"/>
</dbReference>
<reference evidence="8 9" key="1">
    <citation type="submission" date="2016-01" db="EMBL/GenBank/DDBJ databases">
        <authorList>
            <person name="Oliw E.H."/>
        </authorList>
    </citation>
    <scope>NUCLEOTIDE SEQUENCE [LARGE SCALE GENOMIC DNA]</scope>
    <source>
        <strain evidence="8 9">FRB97</strain>
    </source>
</reference>
<name>A0A250AX05_9GAMM</name>
<keyword evidence="4 7" id="KW-0812">Transmembrane</keyword>
<evidence type="ECO:0000256" key="6">
    <source>
        <dbReference type="ARBA" id="ARBA00023136"/>
    </source>
</evidence>
<dbReference type="AlphaFoldDB" id="A0A250AX05"/>
<evidence type="ECO:0000313" key="9">
    <source>
        <dbReference type="Proteomes" id="UP000217182"/>
    </source>
</evidence>
<feature type="transmembrane region" description="Helical" evidence="7">
    <location>
        <begin position="232"/>
        <end position="253"/>
    </location>
</feature>
<protein>
    <submittedName>
        <fullName evidence="8">ABC transporter permease</fullName>
    </submittedName>
</protein>
<evidence type="ECO:0000313" key="8">
    <source>
        <dbReference type="EMBL" id="ATA18447.1"/>
    </source>
</evidence>
<feature type="transmembrane region" description="Helical" evidence="7">
    <location>
        <begin position="100"/>
        <end position="130"/>
    </location>
</feature>
<evidence type="ECO:0000256" key="3">
    <source>
        <dbReference type="ARBA" id="ARBA00022475"/>
    </source>
</evidence>
<feature type="transmembrane region" description="Helical" evidence="7">
    <location>
        <begin position="265"/>
        <end position="298"/>
    </location>
</feature>
<dbReference type="KEGG" id="gqu:AWC35_03295"/>